<gene>
    <name evidence="2" type="ORF">KO508_02665</name>
</gene>
<keyword evidence="1" id="KW-0812">Transmembrane</keyword>
<dbReference type="Proteomes" id="UP000753376">
    <property type="component" value="Unassembled WGS sequence"/>
</dbReference>
<dbReference type="Pfam" id="PF11804">
    <property type="entry name" value="DUF3325"/>
    <property type="match status" value="1"/>
</dbReference>
<keyword evidence="3" id="KW-1185">Reference proteome</keyword>
<dbReference type="InterPro" id="IPR021762">
    <property type="entry name" value="DUF3325"/>
</dbReference>
<keyword evidence="1" id="KW-1133">Transmembrane helix</keyword>
<comment type="caution">
    <text evidence="2">The sequence shown here is derived from an EMBL/GenBank/DDBJ whole genome shotgun (WGS) entry which is preliminary data.</text>
</comment>
<evidence type="ECO:0000256" key="1">
    <source>
        <dbReference type="SAM" id="Phobius"/>
    </source>
</evidence>
<keyword evidence="1" id="KW-0472">Membrane</keyword>
<protein>
    <submittedName>
        <fullName evidence="2">DUF3325 domain-containing protein</fullName>
    </submittedName>
</protein>
<reference evidence="2 3" key="1">
    <citation type="submission" date="2021-05" db="EMBL/GenBank/DDBJ databases">
        <title>Draft genomes of bacteria isolated from model marine particles.</title>
        <authorList>
            <person name="Datta M.S."/>
            <person name="Schwartzman J.A."/>
            <person name="Enke T.N."/>
            <person name="Saavedra J."/>
            <person name="Cermak N."/>
            <person name="Cordero O.X."/>
        </authorList>
    </citation>
    <scope>NUCLEOTIDE SEQUENCE [LARGE SCALE GENOMIC DNA]</scope>
    <source>
        <strain evidence="2 3">D2M19</strain>
    </source>
</reference>
<name>A0ABS6A4S6_9GAMM</name>
<feature type="transmembrane region" description="Helical" evidence="1">
    <location>
        <begin position="38"/>
        <end position="59"/>
    </location>
</feature>
<feature type="transmembrane region" description="Helical" evidence="1">
    <location>
        <begin position="66"/>
        <end position="86"/>
    </location>
</feature>
<organism evidence="2 3">
    <name type="scientific">Marinobacter salexigens</name>
    <dbReference type="NCBI Taxonomy" id="1925763"/>
    <lineage>
        <taxon>Bacteria</taxon>
        <taxon>Pseudomonadati</taxon>
        <taxon>Pseudomonadota</taxon>
        <taxon>Gammaproteobacteria</taxon>
        <taxon>Pseudomonadales</taxon>
        <taxon>Marinobacteraceae</taxon>
        <taxon>Marinobacter</taxon>
    </lineage>
</organism>
<proteinExistence type="predicted"/>
<evidence type="ECO:0000313" key="2">
    <source>
        <dbReference type="EMBL" id="MBU2872897.1"/>
    </source>
</evidence>
<accession>A0ABS6A4S6</accession>
<sequence>MMPLFASTLIFSGFLALSLSMSRHCRQVLNRSLSPKANLWLRLLGWASLGAALMICIAYSGWATGVLLWLGLLSAVGLINILWLTYR</sequence>
<evidence type="ECO:0000313" key="3">
    <source>
        <dbReference type="Proteomes" id="UP000753376"/>
    </source>
</evidence>
<dbReference type="EMBL" id="JAHKPV010000001">
    <property type="protein sequence ID" value="MBU2872897.1"/>
    <property type="molecule type" value="Genomic_DNA"/>
</dbReference>